<gene>
    <name evidence="4" type="ORF">OI25_8058</name>
</gene>
<dbReference type="Pfam" id="PF23536">
    <property type="entry name" value="TraK_C"/>
    <property type="match status" value="1"/>
</dbReference>
<keyword evidence="2" id="KW-0732">Signal</keyword>
<organism evidence="4 5">
    <name type="scientific">Paraburkholderia fungorum</name>
    <dbReference type="NCBI Taxonomy" id="134537"/>
    <lineage>
        <taxon>Bacteria</taxon>
        <taxon>Pseudomonadati</taxon>
        <taxon>Pseudomonadota</taxon>
        <taxon>Betaproteobacteria</taxon>
        <taxon>Burkholderiales</taxon>
        <taxon>Burkholderiaceae</taxon>
        <taxon>Paraburkholderia</taxon>
    </lineage>
</organism>
<dbReference type="InterPro" id="IPR055397">
    <property type="entry name" value="TraK_C"/>
</dbReference>
<evidence type="ECO:0000256" key="1">
    <source>
        <dbReference type="SAM" id="MobiDB-lite"/>
    </source>
</evidence>
<feature type="signal peptide" evidence="2">
    <location>
        <begin position="1"/>
        <end position="45"/>
    </location>
</feature>
<dbReference type="EMBL" id="CP010024">
    <property type="protein sequence ID" value="AJZ56190.1"/>
    <property type="molecule type" value="Genomic_DNA"/>
</dbReference>
<feature type="compositionally biased region" description="Polar residues" evidence="1">
    <location>
        <begin position="69"/>
        <end position="78"/>
    </location>
</feature>
<dbReference type="AlphaFoldDB" id="A0AAU8SRK9"/>
<feature type="chain" id="PRO_5043538005" evidence="2">
    <location>
        <begin position="46"/>
        <end position="395"/>
    </location>
</feature>
<name>A0AAU8SRK9_9BURK</name>
<protein>
    <submittedName>
        <fullName evidence="4">TraK family protein</fullName>
    </submittedName>
</protein>
<evidence type="ECO:0000259" key="3">
    <source>
        <dbReference type="Pfam" id="PF23536"/>
    </source>
</evidence>
<evidence type="ECO:0000313" key="5">
    <source>
        <dbReference type="Proteomes" id="UP000032614"/>
    </source>
</evidence>
<dbReference type="KEGG" id="bfn:OI25_8058"/>
<accession>A0AAU8SRK9</accession>
<sequence length="395" mass="41141">MPILPPYTKRPAHRTAQTGVYCSTPARALAPLLLVFAAVAGPAAAQDDGVVRNVHIQMDPASVAAPPSATGTPISSAPGQPPVLTRADISRLITSLKSGQNDGAVATAPVAPIIDASSQRATAATRSDPISQGLGPNETVVHTVMQQLVSAGDRTVLGNRGHFPAPPSAAVAQMPAENPAVLHVRHGVTADFEVSGAQPNMVATPFMKPKVVNKRVNGEDPSGSRVWGSDIFFSPKEETTVFIKDAGLPNSPVVALHLLPRKISGRSVTLVLDGAIPQGRGDPQSAGEESGYVEGITATMKQAVLGQVPDGYTEALLDAPMAISGPIKATPIGRYAGTDADIYRYRLLNTGTEPITLSEEAFGSDHVLAVTIFPNLAVRPGETTDVLIMFAKQVM</sequence>
<geneLocation type="plasmid" evidence="4 5">
    <name>pBIL</name>
</geneLocation>
<reference evidence="4 5" key="1">
    <citation type="journal article" date="2015" name="Genome Announc.">
        <title>Complete genome sequences for 59 burkholderia isolates, both pathogenic and near neighbor.</title>
        <authorList>
            <person name="Johnson S.L."/>
            <person name="Bishop-Lilly K.A."/>
            <person name="Ladner J.T."/>
            <person name="Daligault H.E."/>
            <person name="Davenport K.W."/>
            <person name="Jaissle J."/>
            <person name="Frey K.G."/>
            <person name="Koroleva G.I."/>
            <person name="Bruce D.C."/>
            <person name="Coyne S.R."/>
            <person name="Broomall S.M."/>
            <person name="Li P.E."/>
            <person name="Teshima H."/>
            <person name="Gibbons H.S."/>
            <person name="Palacios G.F."/>
            <person name="Rosenzweig C.N."/>
            <person name="Redden C.L."/>
            <person name="Xu Y."/>
            <person name="Minogue T.D."/>
            <person name="Chain P.S."/>
        </authorList>
    </citation>
    <scope>NUCLEOTIDE SEQUENCE [LARGE SCALE GENOMIC DNA]</scope>
    <source>
        <strain evidence="4 5">ATCC BAA-463</strain>
    </source>
</reference>
<evidence type="ECO:0000256" key="2">
    <source>
        <dbReference type="SAM" id="SignalP"/>
    </source>
</evidence>
<proteinExistence type="predicted"/>
<feature type="region of interest" description="Disordered" evidence="1">
    <location>
        <begin position="62"/>
        <end position="82"/>
    </location>
</feature>
<dbReference type="Proteomes" id="UP000032614">
    <property type="component" value="Plasmid pBIL"/>
</dbReference>
<evidence type="ECO:0000313" key="4">
    <source>
        <dbReference type="EMBL" id="AJZ56190.1"/>
    </source>
</evidence>
<keyword evidence="4" id="KW-0614">Plasmid</keyword>
<feature type="domain" description="TraK C-terminal" evidence="3">
    <location>
        <begin position="296"/>
        <end position="388"/>
    </location>
</feature>